<dbReference type="AlphaFoldDB" id="T1KQV6"/>
<evidence type="ECO:0000313" key="3">
    <source>
        <dbReference type="EnsemblMetazoa" id="tetur18g01310.1"/>
    </source>
</evidence>
<evidence type="ECO:0000313" key="4">
    <source>
        <dbReference type="Proteomes" id="UP000015104"/>
    </source>
</evidence>
<gene>
    <name evidence="3" type="primary">107366548</name>
</gene>
<protein>
    <submittedName>
        <fullName evidence="3">Uncharacterized protein</fullName>
    </submittedName>
</protein>
<feature type="region of interest" description="Disordered" evidence="1">
    <location>
        <begin position="173"/>
        <end position="220"/>
    </location>
</feature>
<evidence type="ECO:0000256" key="1">
    <source>
        <dbReference type="SAM" id="MobiDB-lite"/>
    </source>
</evidence>
<feature type="compositionally biased region" description="Basic residues" evidence="1">
    <location>
        <begin position="182"/>
        <end position="218"/>
    </location>
</feature>
<feature type="signal peptide" evidence="2">
    <location>
        <begin position="1"/>
        <end position="19"/>
    </location>
</feature>
<dbReference type="EMBL" id="CAEY01000382">
    <property type="status" value="NOT_ANNOTATED_CDS"/>
    <property type="molecule type" value="Genomic_DNA"/>
</dbReference>
<feature type="chain" id="PRO_5004581688" evidence="2">
    <location>
        <begin position="20"/>
        <end position="224"/>
    </location>
</feature>
<proteinExistence type="predicted"/>
<feature type="region of interest" description="Disordered" evidence="1">
    <location>
        <begin position="82"/>
        <end position="135"/>
    </location>
</feature>
<feature type="compositionally biased region" description="Polar residues" evidence="1">
    <location>
        <begin position="100"/>
        <end position="133"/>
    </location>
</feature>
<sequence>MRFWLILFGVGFFFDLIVGHTTDGTKQNEALVASSSSSSSSSVSSSSSSSTKSASINSKNQWNVKPPKSELSFVPNYVQRNRVQDLNKSPESKPAVGSTLDVTTSSPNESQIESPLASFNQTINPSSNSTAGSKETGFEVKSLDEILDLAGLSRLDVVPSTDPGTFLVKTRFKSTGSCTKTSTKKSKKKSKKKSSKKSSKKSKKKSKKKKKKKKKKKSCCCCCC</sequence>
<dbReference type="EnsemblMetazoa" id="tetur18g01310.1">
    <property type="protein sequence ID" value="tetur18g01310.1"/>
    <property type="gene ID" value="tetur18g01310"/>
</dbReference>
<keyword evidence="4" id="KW-1185">Reference proteome</keyword>
<evidence type="ECO:0000256" key="2">
    <source>
        <dbReference type="SAM" id="SignalP"/>
    </source>
</evidence>
<feature type="compositionally biased region" description="Basic and acidic residues" evidence="1">
    <location>
        <begin position="82"/>
        <end position="91"/>
    </location>
</feature>
<dbReference type="Proteomes" id="UP000015104">
    <property type="component" value="Unassembled WGS sequence"/>
</dbReference>
<dbReference type="OrthoDB" id="10609504at2759"/>
<reference evidence="4" key="1">
    <citation type="submission" date="2011-08" db="EMBL/GenBank/DDBJ databases">
        <authorList>
            <person name="Rombauts S."/>
        </authorList>
    </citation>
    <scope>NUCLEOTIDE SEQUENCE</scope>
    <source>
        <strain evidence="4">London</strain>
    </source>
</reference>
<organism evidence="3 4">
    <name type="scientific">Tetranychus urticae</name>
    <name type="common">Two-spotted spider mite</name>
    <dbReference type="NCBI Taxonomy" id="32264"/>
    <lineage>
        <taxon>Eukaryota</taxon>
        <taxon>Metazoa</taxon>
        <taxon>Ecdysozoa</taxon>
        <taxon>Arthropoda</taxon>
        <taxon>Chelicerata</taxon>
        <taxon>Arachnida</taxon>
        <taxon>Acari</taxon>
        <taxon>Acariformes</taxon>
        <taxon>Trombidiformes</taxon>
        <taxon>Prostigmata</taxon>
        <taxon>Eleutherengona</taxon>
        <taxon>Raphignathae</taxon>
        <taxon>Tetranychoidea</taxon>
        <taxon>Tetranychidae</taxon>
        <taxon>Tetranychus</taxon>
    </lineage>
</organism>
<keyword evidence="2" id="KW-0732">Signal</keyword>
<feature type="region of interest" description="Disordered" evidence="1">
    <location>
        <begin position="33"/>
        <end position="69"/>
    </location>
</feature>
<reference evidence="3" key="2">
    <citation type="submission" date="2015-06" db="UniProtKB">
        <authorList>
            <consortium name="EnsemblMetazoa"/>
        </authorList>
    </citation>
    <scope>IDENTIFICATION</scope>
</reference>
<dbReference type="HOGENOM" id="CLU_1236457_0_0_1"/>
<accession>T1KQV6</accession>
<name>T1KQV6_TETUR</name>
<feature type="compositionally biased region" description="Low complexity" evidence="1">
    <location>
        <begin position="34"/>
        <end position="58"/>
    </location>
</feature>
<dbReference type="KEGG" id="tut:107366548"/>